<proteinExistence type="predicted"/>
<dbReference type="RefSeq" id="WP_228232906.1">
    <property type="nucleotide sequence ID" value="NZ_JAJGNA010000002.1"/>
</dbReference>
<name>A0A9Q3YLA3_9GAMM</name>
<evidence type="ECO:0000256" key="2">
    <source>
        <dbReference type="SAM" id="SignalP"/>
    </source>
</evidence>
<feature type="signal peptide" evidence="2">
    <location>
        <begin position="1"/>
        <end position="19"/>
    </location>
</feature>
<keyword evidence="4" id="KW-1185">Reference proteome</keyword>
<protein>
    <submittedName>
        <fullName evidence="3">Uncharacterized protein</fullName>
    </submittedName>
</protein>
<feature type="chain" id="PRO_5040185622" evidence="2">
    <location>
        <begin position="20"/>
        <end position="550"/>
    </location>
</feature>
<gene>
    <name evidence="3" type="ORF">LL252_03380</name>
</gene>
<dbReference type="Proteomes" id="UP001108027">
    <property type="component" value="Unassembled WGS sequence"/>
</dbReference>
<dbReference type="EMBL" id="JAJGNA010000002">
    <property type="protein sequence ID" value="MCC4307604.1"/>
    <property type="molecule type" value="Genomic_DNA"/>
</dbReference>
<organism evidence="3 4">
    <name type="scientific">Alloalcanivorax marinus</name>
    <dbReference type="NCBI Taxonomy" id="1177169"/>
    <lineage>
        <taxon>Bacteria</taxon>
        <taxon>Pseudomonadati</taxon>
        <taxon>Pseudomonadota</taxon>
        <taxon>Gammaproteobacteria</taxon>
        <taxon>Oceanospirillales</taxon>
        <taxon>Alcanivoracaceae</taxon>
        <taxon>Alloalcanivorax</taxon>
    </lineage>
</organism>
<reference evidence="3" key="1">
    <citation type="submission" date="2021-10" db="EMBL/GenBank/DDBJ databases">
        <title>The diversity and Nitrogen Metabolism of Culturable Nitrate-Utilizing Bacteria Within the Oxygen Minimum Zone of the Changjiang (Yangtze River)Estuary.</title>
        <authorList>
            <person name="Zhang D."/>
            <person name="Zheng J."/>
            <person name="Liu S."/>
            <person name="He W."/>
        </authorList>
    </citation>
    <scope>NUCLEOTIDE SEQUENCE</scope>
    <source>
        <strain evidence="3">FXH-223</strain>
    </source>
</reference>
<comment type="caution">
    <text evidence="3">The sequence shown here is derived from an EMBL/GenBank/DDBJ whole genome shotgun (WGS) entry which is preliminary data.</text>
</comment>
<evidence type="ECO:0000313" key="4">
    <source>
        <dbReference type="Proteomes" id="UP001108027"/>
    </source>
</evidence>
<feature type="region of interest" description="Disordered" evidence="1">
    <location>
        <begin position="22"/>
        <end position="41"/>
    </location>
</feature>
<dbReference type="AlphaFoldDB" id="A0A9Q3YLA3"/>
<keyword evidence="2" id="KW-0732">Signal</keyword>
<evidence type="ECO:0000313" key="3">
    <source>
        <dbReference type="EMBL" id="MCC4307604.1"/>
    </source>
</evidence>
<sequence>MKIFKYGALAFAVTLTACGGGGSSSGGGGEPSTSSETGVFTDSPVAGIQYRTNPGNKSGKTSALGEYNYVEGDTVTFSIGDTDLPSIAASGRVTPADMADGNDADVVINVLRLLQTLDDDGNPDNGISISQQTLDGFIGKDVEVNQPAAAFETEAETAIGGTLVTSEEAEAHFADSQQADLRGSWLVLEGPSERNVLTFLEGDRYILSHSYGNEDQGAATAEWGTYDWDPVTGDIVFALEEESDGQGGLAWAGDGVENDQVVSANLVFSGDELNVDLGDGDTFSASPIKDPNNPLVGAWYLAEEEGFNVLTILDDSHYTVAHSSNQEGYGDDEPVAVSSEWGTYQLNGDAFDPVATVETDGEGGLYNKDLVGDLSGPYYSMTLEKWGDLNFIEHHPEIGDNPFSLSRIGRFAVELRDLAENSSTAVVERGEEGFFEGMDAAFSLDLVGEDDKVNIHLNSNGTGRLTFSPGTEDQEPSTIDAPWQATTSGTLVFTETMEDGSTGRWTLAPVKNRDADTVIVDFRHIDGGTESPLGFFISDLASPVAENEPR</sequence>
<evidence type="ECO:0000256" key="1">
    <source>
        <dbReference type="SAM" id="MobiDB-lite"/>
    </source>
</evidence>
<accession>A0A9Q3YLA3</accession>
<dbReference type="PROSITE" id="PS51257">
    <property type="entry name" value="PROKAR_LIPOPROTEIN"/>
    <property type="match status" value="1"/>
</dbReference>